<protein>
    <submittedName>
        <fullName evidence="5">Site-specific integrase</fullName>
    </submittedName>
</protein>
<keyword evidence="2" id="KW-0238">DNA-binding</keyword>
<dbReference type="InterPro" id="IPR002104">
    <property type="entry name" value="Integrase_catalytic"/>
</dbReference>
<comment type="similarity">
    <text evidence="1">Belongs to the 'phage' integrase family.</text>
</comment>
<evidence type="ECO:0000256" key="3">
    <source>
        <dbReference type="ARBA" id="ARBA00023172"/>
    </source>
</evidence>
<dbReference type="Pfam" id="PF17293">
    <property type="entry name" value="Arm-DNA-bind_5"/>
    <property type="match status" value="1"/>
</dbReference>
<dbReference type="InterPro" id="IPR010998">
    <property type="entry name" value="Integrase_recombinase_N"/>
</dbReference>
<dbReference type="InterPro" id="IPR013762">
    <property type="entry name" value="Integrase-like_cat_sf"/>
</dbReference>
<dbReference type="Gene3D" id="1.10.443.10">
    <property type="entry name" value="Intergrase catalytic core"/>
    <property type="match status" value="1"/>
</dbReference>
<evidence type="ECO:0000256" key="2">
    <source>
        <dbReference type="ARBA" id="ARBA00023125"/>
    </source>
</evidence>
<dbReference type="Pfam" id="PF00589">
    <property type="entry name" value="Phage_integrase"/>
    <property type="match status" value="1"/>
</dbReference>
<dbReference type="EMBL" id="JBHUMD010000026">
    <property type="protein sequence ID" value="MFD2602607.1"/>
    <property type="molecule type" value="Genomic_DNA"/>
</dbReference>
<comment type="caution">
    <text evidence="5">The sequence shown here is derived from an EMBL/GenBank/DDBJ whole genome shotgun (WGS) entry which is preliminary data.</text>
</comment>
<dbReference type="SUPFAM" id="SSF56349">
    <property type="entry name" value="DNA breaking-rejoining enzymes"/>
    <property type="match status" value="1"/>
</dbReference>
<evidence type="ECO:0000313" key="5">
    <source>
        <dbReference type="EMBL" id="MFD2602607.1"/>
    </source>
</evidence>
<dbReference type="PANTHER" id="PTHR30349">
    <property type="entry name" value="PHAGE INTEGRASE-RELATED"/>
    <property type="match status" value="1"/>
</dbReference>
<dbReference type="PANTHER" id="PTHR30349:SF64">
    <property type="entry name" value="PROPHAGE INTEGRASE INTD-RELATED"/>
    <property type="match status" value="1"/>
</dbReference>
<proteinExistence type="inferred from homology"/>
<sequence length="435" mass="51016">MLAGNFSVSFFLKTPRKYQAERYIYLRIIVDGKPAEISISRKCPVSRWNQNRQRMSGDDETAQTLNHFLELIVNRVHQFRNELFFKKQAITSKKLIDHVTGRDNSSVKVVQEFQKHNEEMLALVKRGEYAFGTYERFEISKKHLQEFLRYRYQIDEIDFRDITLEFIKNYEFYLKTVKNISNNTALKYITNFKKVVLIGIDLEIITHNPFKRFKTKKIRLFKKPLSREELHKIEHHNFDLPRLSLVRDIFVFQCYTGLSYADTFNLKWSNVSIGIDGTLWLISERQKTGRPIHIPLLPKAHEIIERYRNHPMCHKKGSLLPISSNQKMNAYLKEIADICGINCALTTHKARRTFASTVTLANDVPIHIVKEMLGHHSIQQTEEYAVTEQQAVGREMQRLRQRLAAPVMDENAVKLAKLEAELMELRQQMAYGAKP</sequence>
<gene>
    <name evidence="5" type="ORF">ACFSR3_11110</name>
</gene>
<dbReference type="RefSeq" id="WP_379821032.1">
    <property type="nucleotide sequence ID" value="NZ_JBHUMD010000026.1"/>
</dbReference>
<evidence type="ECO:0000256" key="1">
    <source>
        <dbReference type="ARBA" id="ARBA00008857"/>
    </source>
</evidence>
<dbReference type="Pfam" id="PF13102">
    <property type="entry name" value="Phage_int_SAM_5"/>
    <property type="match status" value="1"/>
</dbReference>
<organism evidence="5 6">
    <name type="scientific">Flavobacterium suzhouense</name>
    <dbReference type="NCBI Taxonomy" id="1529638"/>
    <lineage>
        <taxon>Bacteria</taxon>
        <taxon>Pseudomonadati</taxon>
        <taxon>Bacteroidota</taxon>
        <taxon>Flavobacteriia</taxon>
        <taxon>Flavobacteriales</taxon>
        <taxon>Flavobacteriaceae</taxon>
        <taxon>Flavobacterium</taxon>
    </lineage>
</organism>
<dbReference type="Gene3D" id="1.10.150.130">
    <property type="match status" value="1"/>
</dbReference>
<reference evidence="6" key="1">
    <citation type="journal article" date="2019" name="Int. J. Syst. Evol. Microbiol.">
        <title>The Global Catalogue of Microorganisms (GCM) 10K type strain sequencing project: providing services to taxonomists for standard genome sequencing and annotation.</title>
        <authorList>
            <consortium name="The Broad Institute Genomics Platform"/>
            <consortium name="The Broad Institute Genome Sequencing Center for Infectious Disease"/>
            <person name="Wu L."/>
            <person name="Ma J."/>
        </authorList>
    </citation>
    <scope>NUCLEOTIDE SEQUENCE [LARGE SCALE GENOMIC DNA]</scope>
    <source>
        <strain evidence="6">KCTC 42107</strain>
    </source>
</reference>
<dbReference type="CDD" id="cd01185">
    <property type="entry name" value="INTN1_C_like"/>
    <property type="match status" value="1"/>
</dbReference>
<dbReference type="InterPro" id="IPR025269">
    <property type="entry name" value="SAM-like_dom"/>
</dbReference>
<name>A0ABW5NU35_9FLAO</name>
<keyword evidence="6" id="KW-1185">Reference proteome</keyword>
<feature type="domain" description="Tyr recombinase" evidence="4">
    <location>
        <begin position="220"/>
        <end position="404"/>
    </location>
</feature>
<dbReference type="Proteomes" id="UP001597480">
    <property type="component" value="Unassembled WGS sequence"/>
</dbReference>
<dbReference type="InterPro" id="IPR011010">
    <property type="entry name" value="DNA_brk_join_enz"/>
</dbReference>
<dbReference type="InterPro" id="IPR050090">
    <property type="entry name" value="Tyrosine_recombinase_XerCD"/>
</dbReference>
<evidence type="ECO:0000259" key="4">
    <source>
        <dbReference type="PROSITE" id="PS51898"/>
    </source>
</evidence>
<evidence type="ECO:0000313" key="6">
    <source>
        <dbReference type="Proteomes" id="UP001597480"/>
    </source>
</evidence>
<accession>A0ABW5NU35</accession>
<dbReference type="PROSITE" id="PS51898">
    <property type="entry name" value="TYR_RECOMBINASE"/>
    <property type="match status" value="1"/>
</dbReference>
<dbReference type="InterPro" id="IPR035386">
    <property type="entry name" value="Arm-DNA-bind_5"/>
</dbReference>
<keyword evidence="3" id="KW-0233">DNA recombination</keyword>